<evidence type="ECO:0000313" key="1">
    <source>
        <dbReference type="Proteomes" id="UP000887563"/>
    </source>
</evidence>
<evidence type="ECO:0000313" key="2">
    <source>
        <dbReference type="WBParaSite" id="Minc3s11982g45278"/>
    </source>
</evidence>
<name>A0A914P4F2_MELIC</name>
<dbReference type="Proteomes" id="UP000887563">
    <property type="component" value="Unplaced"/>
</dbReference>
<sequence>PLQNIAGLRNAYTDNMYEYAPRPNCSLEVPDCDSKYLFCDLSHGDPHCAAKACLGGDCSGFIKGEEVCFESVCINNVCTKVENNTSTTTEELKETTPEMQTNTNIITTTSEHQTNTKTEQIEETKTTIQTSKTTSSLLNNTETTLDVCQTCQCLCTYKQTLLIPKTRAEEILEI</sequence>
<accession>A0A914P4F2</accession>
<proteinExistence type="predicted"/>
<reference evidence="2" key="1">
    <citation type="submission" date="2022-11" db="UniProtKB">
        <authorList>
            <consortium name="WormBaseParasite"/>
        </authorList>
    </citation>
    <scope>IDENTIFICATION</scope>
</reference>
<organism evidence="1 2">
    <name type="scientific">Meloidogyne incognita</name>
    <name type="common">Southern root-knot nematode worm</name>
    <name type="synonym">Oxyuris incognita</name>
    <dbReference type="NCBI Taxonomy" id="6306"/>
    <lineage>
        <taxon>Eukaryota</taxon>
        <taxon>Metazoa</taxon>
        <taxon>Ecdysozoa</taxon>
        <taxon>Nematoda</taxon>
        <taxon>Chromadorea</taxon>
        <taxon>Rhabditida</taxon>
        <taxon>Tylenchina</taxon>
        <taxon>Tylenchomorpha</taxon>
        <taxon>Tylenchoidea</taxon>
        <taxon>Meloidogynidae</taxon>
        <taxon>Meloidogyninae</taxon>
        <taxon>Meloidogyne</taxon>
        <taxon>Meloidogyne incognita group</taxon>
    </lineage>
</organism>
<protein>
    <submittedName>
        <fullName evidence="2">Uncharacterized protein</fullName>
    </submittedName>
</protein>
<dbReference type="WBParaSite" id="Minc3s11982g45278">
    <property type="protein sequence ID" value="Minc3s11982g45278"/>
    <property type="gene ID" value="Minc3s11982g45278"/>
</dbReference>
<dbReference type="AlphaFoldDB" id="A0A914P4F2"/>
<keyword evidence="1" id="KW-1185">Reference proteome</keyword>